<evidence type="ECO:0000313" key="2">
    <source>
        <dbReference type="EMBL" id="THU38204.1"/>
    </source>
</evidence>
<dbReference type="InterPro" id="IPR016181">
    <property type="entry name" value="Acyl_CoA_acyltransferase"/>
</dbReference>
<gene>
    <name evidence="2" type="ORF">FAM09_16120</name>
</gene>
<dbReference type="Gene3D" id="3.40.630.30">
    <property type="match status" value="1"/>
</dbReference>
<dbReference type="SUPFAM" id="SSF55729">
    <property type="entry name" value="Acyl-CoA N-acyltransferases (Nat)"/>
    <property type="match status" value="1"/>
</dbReference>
<evidence type="ECO:0000313" key="3">
    <source>
        <dbReference type="Proteomes" id="UP000306918"/>
    </source>
</evidence>
<dbReference type="EMBL" id="STFF01000004">
    <property type="protein sequence ID" value="THU38204.1"/>
    <property type="molecule type" value="Genomic_DNA"/>
</dbReference>
<dbReference type="GO" id="GO:0016747">
    <property type="term" value="F:acyltransferase activity, transferring groups other than amino-acyl groups"/>
    <property type="evidence" value="ECO:0007669"/>
    <property type="project" value="InterPro"/>
</dbReference>
<dbReference type="InterPro" id="IPR051531">
    <property type="entry name" value="N-acetyltransferase"/>
</dbReference>
<sequence>MQKLIFETERLIIREVENADLDSLFAICGNDELMKYTDNGAISKELTKKWIEVSINNYATKGYGMSAVIYKANMEFIGYCGLVYSKDVNDYELIYAIRKEYWGQQLTTEMAAQMLWFGFETIKLKTIFTSIDPNNLASKKILLKLGFTELYTKDGEFGNPTIYYEKSSL</sequence>
<dbReference type="InterPro" id="IPR000182">
    <property type="entry name" value="GNAT_dom"/>
</dbReference>
<evidence type="ECO:0000259" key="1">
    <source>
        <dbReference type="PROSITE" id="PS51186"/>
    </source>
</evidence>
<dbReference type="PANTHER" id="PTHR43792:SF1">
    <property type="entry name" value="N-ACETYLTRANSFERASE DOMAIN-CONTAINING PROTEIN"/>
    <property type="match status" value="1"/>
</dbReference>
<dbReference type="Proteomes" id="UP000306918">
    <property type="component" value="Unassembled WGS sequence"/>
</dbReference>
<dbReference type="RefSeq" id="WP_136578160.1">
    <property type="nucleotide sequence ID" value="NZ_STFF01000004.1"/>
</dbReference>
<reference evidence="2 3" key="1">
    <citation type="submission" date="2019-04" db="EMBL/GenBank/DDBJ databases">
        <title>Niastella caeni sp. nov., isolated from activated sludge.</title>
        <authorList>
            <person name="Sheng M."/>
        </authorList>
    </citation>
    <scope>NUCLEOTIDE SEQUENCE [LARGE SCALE GENOMIC DNA]</scope>
    <source>
        <strain evidence="2 3">HX-2-15</strain>
    </source>
</reference>
<dbReference type="PANTHER" id="PTHR43792">
    <property type="entry name" value="GNAT FAMILY, PUTATIVE (AFU_ORTHOLOGUE AFUA_3G00765)-RELATED-RELATED"/>
    <property type="match status" value="1"/>
</dbReference>
<dbReference type="OrthoDB" id="9788916at2"/>
<dbReference type="Pfam" id="PF13302">
    <property type="entry name" value="Acetyltransf_3"/>
    <property type="match status" value="1"/>
</dbReference>
<dbReference type="AlphaFoldDB" id="A0A4S8HVX6"/>
<name>A0A4S8HVX6_9BACT</name>
<keyword evidence="2" id="KW-0808">Transferase</keyword>
<comment type="caution">
    <text evidence="2">The sequence shown here is derived from an EMBL/GenBank/DDBJ whole genome shotgun (WGS) entry which is preliminary data.</text>
</comment>
<feature type="domain" description="N-acetyltransferase" evidence="1">
    <location>
        <begin position="11"/>
        <end position="169"/>
    </location>
</feature>
<dbReference type="PROSITE" id="PS51186">
    <property type="entry name" value="GNAT"/>
    <property type="match status" value="1"/>
</dbReference>
<protein>
    <submittedName>
        <fullName evidence="2">GNAT family N-acetyltransferase</fullName>
    </submittedName>
</protein>
<keyword evidence="3" id="KW-1185">Reference proteome</keyword>
<proteinExistence type="predicted"/>
<organism evidence="2 3">
    <name type="scientific">Niastella caeni</name>
    <dbReference type="NCBI Taxonomy" id="2569763"/>
    <lineage>
        <taxon>Bacteria</taxon>
        <taxon>Pseudomonadati</taxon>
        <taxon>Bacteroidota</taxon>
        <taxon>Chitinophagia</taxon>
        <taxon>Chitinophagales</taxon>
        <taxon>Chitinophagaceae</taxon>
        <taxon>Niastella</taxon>
    </lineage>
</organism>
<accession>A0A4S8HVX6</accession>